<dbReference type="Proteomes" id="UP000280819">
    <property type="component" value="Unassembled WGS sequence"/>
</dbReference>
<proteinExistence type="predicted"/>
<dbReference type="OrthoDB" id="3268292at2"/>
<gene>
    <name evidence="1" type="ORF">EII34_06590</name>
</gene>
<evidence type="ECO:0000313" key="1">
    <source>
        <dbReference type="EMBL" id="RRD05396.1"/>
    </source>
</evidence>
<organism evidence="1 2">
    <name type="scientific">Arachnia propionica</name>
    <dbReference type="NCBI Taxonomy" id="1750"/>
    <lineage>
        <taxon>Bacteria</taxon>
        <taxon>Bacillati</taxon>
        <taxon>Actinomycetota</taxon>
        <taxon>Actinomycetes</taxon>
        <taxon>Propionibacteriales</taxon>
        <taxon>Propionibacteriaceae</taxon>
        <taxon>Arachnia</taxon>
    </lineage>
</organism>
<accession>A0A3P1T962</accession>
<dbReference type="RefSeq" id="WP_124844170.1">
    <property type="nucleotide sequence ID" value="NZ_RQZG01000006.1"/>
</dbReference>
<sequence length="136" mass="15105">MNSVTGPDPRFPGLRPGWSAVPEVIRWDQDLLVAVEVRLEDAARETVDRWMLSMTPDPEGSVPPTTLALIGGVAVWRREDPEGIVVSLLSGGEDGLDSVEWTWEELVTACGPGRWEQRIYHEDDVAAADVFHREGR</sequence>
<comment type="caution">
    <text evidence="1">The sequence shown here is derived from an EMBL/GenBank/DDBJ whole genome shotgun (WGS) entry which is preliminary data.</text>
</comment>
<evidence type="ECO:0000313" key="2">
    <source>
        <dbReference type="Proteomes" id="UP000280819"/>
    </source>
</evidence>
<name>A0A3P1T962_9ACTN</name>
<protein>
    <submittedName>
        <fullName evidence="1">Uncharacterized protein</fullName>
    </submittedName>
</protein>
<dbReference type="AlphaFoldDB" id="A0A3P1T962"/>
<dbReference type="EMBL" id="RQZG01000006">
    <property type="protein sequence ID" value="RRD05396.1"/>
    <property type="molecule type" value="Genomic_DNA"/>
</dbReference>
<reference evidence="1 2" key="1">
    <citation type="submission" date="2018-11" db="EMBL/GenBank/DDBJ databases">
        <title>Genomes From Bacteria Associated with the Canine Oral Cavity: a Test Case for Automated Genome-Based Taxonomic Assignment.</title>
        <authorList>
            <person name="Coil D.A."/>
            <person name="Jospin G."/>
            <person name="Darling A.E."/>
            <person name="Wallis C."/>
            <person name="Davis I.J."/>
            <person name="Harris S."/>
            <person name="Eisen J.A."/>
            <person name="Holcombe L.J."/>
            <person name="O'Flynn C."/>
        </authorList>
    </citation>
    <scope>NUCLEOTIDE SEQUENCE [LARGE SCALE GENOMIC DNA]</scope>
    <source>
        <strain evidence="1 2">OH887_COT-365</strain>
    </source>
</reference>